<reference evidence="2 3" key="1">
    <citation type="submission" date="2023-08" db="EMBL/GenBank/DDBJ databases">
        <title>Black Yeasts Isolated from many extreme environments.</title>
        <authorList>
            <person name="Coleine C."/>
            <person name="Stajich J.E."/>
            <person name="Selbmann L."/>
        </authorList>
    </citation>
    <scope>NUCLEOTIDE SEQUENCE [LARGE SCALE GENOMIC DNA]</scope>
    <source>
        <strain evidence="2 3">CCFEE 5935</strain>
    </source>
</reference>
<dbReference type="GeneID" id="89921709"/>
<comment type="caution">
    <text evidence="2">The sequence shown here is derived from an EMBL/GenBank/DDBJ whole genome shotgun (WGS) entry which is preliminary data.</text>
</comment>
<proteinExistence type="predicted"/>
<name>A0AAV9PNC3_9PEZI</name>
<feature type="coiled-coil region" evidence="1">
    <location>
        <begin position="250"/>
        <end position="307"/>
    </location>
</feature>
<dbReference type="GO" id="GO:0051225">
    <property type="term" value="P:spindle assembly"/>
    <property type="evidence" value="ECO:0007669"/>
    <property type="project" value="InterPro"/>
</dbReference>
<sequence>MLPPIEPEVASANPKFDALYRDLCSNKLGANGTSVVDGKAQKERETLNEELHKARVESARRDFITRGLHDLAYTPAALPEELQDLVATVAAVLEGQVAEEDLLLLHDDVAKFKSNIKAITAALSKTQREDADLLVGMLDLDKSLTLETLPQAITDLRTSTSDARSKAASTRLALAQEVSALHSTYRRIMEASIRILEQTIHGAVARGTKAKAECLALVAEGMSKKLELQHGQLVSPIYSEEVQEALKGRAASLEKETKAVKGKVREAEERLEEYRKARGMEGMAKEYAEILGETERVRAEIERLENE</sequence>
<dbReference type="AlphaFoldDB" id="A0AAV9PNC3"/>
<organism evidence="2 3">
    <name type="scientific">Saxophila tyrrhenica</name>
    <dbReference type="NCBI Taxonomy" id="1690608"/>
    <lineage>
        <taxon>Eukaryota</taxon>
        <taxon>Fungi</taxon>
        <taxon>Dikarya</taxon>
        <taxon>Ascomycota</taxon>
        <taxon>Pezizomycotina</taxon>
        <taxon>Dothideomycetes</taxon>
        <taxon>Dothideomycetidae</taxon>
        <taxon>Mycosphaerellales</taxon>
        <taxon>Extremaceae</taxon>
        <taxon>Saxophila</taxon>
    </lineage>
</organism>
<dbReference type="GO" id="GO:0070652">
    <property type="term" value="C:HAUS complex"/>
    <property type="evidence" value="ECO:0007669"/>
    <property type="project" value="InterPro"/>
</dbReference>
<evidence type="ECO:0000256" key="1">
    <source>
        <dbReference type="SAM" id="Coils"/>
    </source>
</evidence>
<dbReference type="Pfam" id="PF14735">
    <property type="entry name" value="HAUS4"/>
    <property type="match status" value="1"/>
</dbReference>
<dbReference type="InterPro" id="IPR029327">
    <property type="entry name" value="HAUS4"/>
</dbReference>
<keyword evidence="1" id="KW-0175">Coiled coil</keyword>
<gene>
    <name evidence="2" type="ORF">LTR77_000358</name>
</gene>
<dbReference type="RefSeq" id="XP_064663859.1">
    <property type="nucleotide sequence ID" value="XM_064797625.1"/>
</dbReference>
<protein>
    <submittedName>
        <fullName evidence="2">Uncharacterized protein</fullName>
    </submittedName>
</protein>
<accession>A0AAV9PNC3</accession>
<evidence type="ECO:0000313" key="2">
    <source>
        <dbReference type="EMBL" id="KAK5175221.1"/>
    </source>
</evidence>
<evidence type="ECO:0000313" key="3">
    <source>
        <dbReference type="Proteomes" id="UP001337655"/>
    </source>
</evidence>
<keyword evidence="3" id="KW-1185">Reference proteome</keyword>
<dbReference type="EMBL" id="JAVRRT010000001">
    <property type="protein sequence ID" value="KAK5175221.1"/>
    <property type="molecule type" value="Genomic_DNA"/>
</dbReference>
<dbReference type="Proteomes" id="UP001337655">
    <property type="component" value="Unassembled WGS sequence"/>
</dbReference>